<reference evidence="2 3" key="1">
    <citation type="journal article" date="2017" name="Nat. Commun.">
        <title>Genome assembly with in vitro proximity ligation data and whole-genome triplication in lettuce.</title>
        <authorList>
            <person name="Reyes-Chin-Wo S."/>
            <person name="Wang Z."/>
            <person name="Yang X."/>
            <person name="Kozik A."/>
            <person name="Arikit S."/>
            <person name="Song C."/>
            <person name="Xia L."/>
            <person name="Froenicke L."/>
            <person name="Lavelle D.O."/>
            <person name="Truco M.J."/>
            <person name="Xia R."/>
            <person name="Zhu S."/>
            <person name="Xu C."/>
            <person name="Xu H."/>
            <person name="Xu X."/>
            <person name="Cox K."/>
            <person name="Korf I."/>
            <person name="Meyers B.C."/>
            <person name="Michelmore R.W."/>
        </authorList>
    </citation>
    <scope>NUCLEOTIDE SEQUENCE [LARGE SCALE GENOMIC DNA]</scope>
    <source>
        <strain evidence="3">cv. Salinas</strain>
        <tissue evidence="2">Seedlings</tissue>
    </source>
</reference>
<comment type="caution">
    <text evidence="2">The sequence shown here is derived from an EMBL/GenBank/DDBJ whole genome shotgun (WGS) entry which is preliminary data.</text>
</comment>
<dbReference type="Pfam" id="PF03732">
    <property type="entry name" value="Retrotrans_gag"/>
    <property type="match status" value="1"/>
</dbReference>
<dbReference type="EMBL" id="NBSK02000003">
    <property type="protein sequence ID" value="KAJ0216182.1"/>
    <property type="molecule type" value="Genomic_DNA"/>
</dbReference>
<feature type="domain" description="Retrotransposon gag" evidence="1">
    <location>
        <begin position="107"/>
        <end position="189"/>
    </location>
</feature>
<accession>A0A9R1XQX2</accession>
<name>A0A9R1XQX2_LACSA</name>
<dbReference type="PANTHER" id="PTHR15503:SF22">
    <property type="entry name" value="TRANSPOSON TY3-I GAG POLYPROTEIN"/>
    <property type="match status" value="1"/>
</dbReference>
<evidence type="ECO:0000313" key="3">
    <source>
        <dbReference type="Proteomes" id="UP000235145"/>
    </source>
</evidence>
<dbReference type="Proteomes" id="UP000235145">
    <property type="component" value="Unassembled WGS sequence"/>
</dbReference>
<organism evidence="2 3">
    <name type="scientific">Lactuca sativa</name>
    <name type="common">Garden lettuce</name>
    <dbReference type="NCBI Taxonomy" id="4236"/>
    <lineage>
        <taxon>Eukaryota</taxon>
        <taxon>Viridiplantae</taxon>
        <taxon>Streptophyta</taxon>
        <taxon>Embryophyta</taxon>
        <taxon>Tracheophyta</taxon>
        <taxon>Spermatophyta</taxon>
        <taxon>Magnoliopsida</taxon>
        <taxon>eudicotyledons</taxon>
        <taxon>Gunneridae</taxon>
        <taxon>Pentapetalae</taxon>
        <taxon>asterids</taxon>
        <taxon>campanulids</taxon>
        <taxon>Asterales</taxon>
        <taxon>Asteraceae</taxon>
        <taxon>Cichorioideae</taxon>
        <taxon>Cichorieae</taxon>
        <taxon>Lactucinae</taxon>
        <taxon>Lactuca</taxon>
    </lineage>
</organism>
<protein>
    <recommendedName>
        <fullName evidence="1">Retrotransposon gag domain-containing protein</fullName>
    </recommendedName>
</protein>
<proteinExistence type="predicted"/>
<evidence type="ECO:0000313" key="2">
    <source>
        <dbReference type="EMBL" id="KAJ0216182.1"/>
    </source>
</evidence>
<gene>
    <name evidence="2" type="ORF">LSAT_V11C300118660</name>
</gene>
<dbReference type="CDD" id="cd00303">
    <property type="entry name" value="retropepsin_like"/>
    <property type="match status" value="1"/>
</dbReference>
<keyword evidence="3" id="KW-1185">Reference proteome</keyword>
<dbReference type="InterPro" id="IPR021109">
    <property type="entry name" value="Peptidase_aspartic_dom_sf"/>
</dbReference>
<dbReference type="InterPro" id="IPR005162">
    <property type="entry name" value="Retrotrans_gag_dom"/>
</dbReference>
<evidence type="ECO:0000259" key="1">
    <source>
        <dbReference type="Pfam" id="PF03732"/>
    </source>
</evidence>
<dbReference type="PANTHER" id="PTHR15503">
    <property type="entry name" value="LDOC1 RELATED"/>
    <property type="match status" value="1"/>
</dbReference>
<dbReference type="AlphaFoldDB" id="A0A9R1XQX2"/>
<sequence length="428" mass="46769">MDSDRWYSASHMGGLDELLEDCLELGELYEQLELLNSTSLRVTRRVRSRFEGSSEYGDSASHRVDSTSRCIGGCPVVEIVSMIGAVRVIGSVGSFEGYLTRLSGLQLWFHVFQFSVITNNLFTSWPDFSRALELRFGPSSFENHQAALFKLQQTTTVTEYVANLERLSNMVVGLQPDALLNCFVSGLRPTIQNELAILKPTSFTQAVGLAKLLEEKLTVATSSAALNHTVSLPPPALLPTPTIRSSVLVPASATITSVVPAASAPLPTARLSSNQLQQRRAAGLCFRCPEHYTPGHRCNPPQFLLIMDNTPDLTTNSTLPMLTENPDVPHFLSISPAVFFGMTTATSMKLTGLIKDRPISIMVDSDSTHNLIQPHVASLLNLTIQPTPPFPVLVGNSEPLHCHGYCPRVPVTLDGSLFPVPFFLFAFT</sequence>
<dbReference type="Gene3D" id="2.40.70.10">
    <property type="entry name" value="Acid Proteases"/>
    <property type="match status" value="1"/>
</dbReference>
<dbReference type="InterPro" id="IPR032567">
    <property type="entry name" value="RTL1-rel"/>
</dbReference>